<evidence type="ECO:0000313" key="1">
    <source>
        <dbReference type="EMBL" id="EJX05125.1"/>
    </source>
</evidence>
<accession>J9GWU7</accession>
<dbReference type="AlphaFoldDB" id="J9GWU7"/>
<gene>
    <name evidence="1" type="ORF">EVA_06765</name>
</gene>
<organism evidence="1">
    <name type="scientific">gut metagenome</name>
    <dbReference type="NCBI Taxonomy" id="749906"/>
    <lineage>
        <taxon>unclassified sequences</taxon>
        <taxon>metagenomes</taxon>
        <taxon>organismal metagenomes</taxon>
    </lineage>
</organism>
<name>J9GWU7_9ZZZZ</name>
<comment type="caution">
    <text evidence="1">The sequence shown here is derived from an EMBL/GenBank/DDBJ whole genome shotgun (WGS) entry which is preliminary data.</text>
</comment>
<dbReference type="EMBL" id="AMCI01001570">
    <property type="protein sequence ID" value="EJX05125.1"/>
    <property type="molecule type" value="Genomic_DNA"/>
</dbReference>
<reference evidence="1" key="1">
    <citation type="journal article" date="2012" name="PLoS ONE">
        <title>Gene sets for utilization of primary and secondary nutrition supplies in the distal gut of endangered iberian lynx.</title>
        <authorList>
            <person name="Alcaide M."/>
            <person name="Messina E."/>
            <person name="Richter M."/>
            <person name="Bargiela R."/>
            <person name="Peplies J."/>
            <person name="Huws S.A."/>
            <person name="Newbold C.J."/>
            <person name="Golyshin P.N."/>
            <person name="Simon M.A."/>
            <person name="Lopez G."/>
            <person name="Yakimov M.M."/>
            <person name="Ferrer M."/>
        </authorList>
    </citation>
    <scope>NUCLEOTIDE SEQUENCE</scope>
</reference>
<sequence length="64" mass="6915">MYDAFCGSLCDTLCISLCDAFCSELRTLSIFDFILFVGVGGGGHLETLSFGNFYSSDGNRKGEL</sequence>
<proteinExistence type="predicted"/>
<protein>
    <submittedName>
        <fullName evidence="1">Uncharacterized protein</fullName>
    </submittedName>
</protein>